<feature type="domain" description="GIY-YIG" evidence="1">
    <location>
        <begin position="590"/>
        <end position="689"/>
    </location>
</feature>
<organism evidence="3 4">
    <name type="scientific">Xenopus laevis</name>
    <name type="common">African clawed frog</name>
    <dbReference type="NCBI Taxonomy" id="8355"/>
    <lineage>
        <taxon>Eukaryota</taxon>
        <taxon>Metazoa</taxon>
        <taxon>Chordata</taxon>
        <taxon>Craniata</taxon>
        <taxon>Vertebrata</taxon>
        <taxon>Euteleostomi</taxon>
        <taxon>Amphibia</taxon>
        <taxon>Batrachia</taxon>
        <taxon>Anura</taxon>
        <taxon>Pipoidea</taxon>
        <taxon>Pipidae</taxon>
        <taxon>Xenopodinae</taxon>
        <taxon>Xenopus</taxon>
        <taxon>Xenopus</taxon>
    </lineage>
</organism>
<dbReference type="RefSeq" id="XP_041423404.1">
    <property type="nucleotide sequence ID" value="XM_041567470.1"/>
</dbReference>
<dbReference type="KEGG" id="xla:121395010"/>
<dbReference type="InterPro" id="IPR000477">
    <property type="entry name" value="RT_dom"/>
</dbReference>
<proteinExistence type="predicted"/>
<protein>
    <submittedName>
        <fullName evidence="4">Uncharacterized protein LOC121395010</fullName>
    </submittedName>
</protein>
<dbReference type="PANTHER" id="PTHR21301:SF12">
    <property type="match status" value="1"/>
</dbReference>
<dbReference type="SUPFAM" id="SSF56672">
    <property type="entry name" value="DNA/RNA polymerases"/>
    <property type="match status" value="1"/>
</dbReference>
<dbReference type="Proteomes" id="UP000186698">
    <property type="component" value="Chromosome 6S"/>
</dbReference>
<dbReference type="GeneID" id="121395010"/>
<evidence type="ECO:0000259" key="2">
    <source>
        <dbReference type="PROSITE" id="PS50878"/>
    </source>
</evidence>
<dbReference type="InterPro" id="IPR035901">
    <property type="entry name" value="GIY-YIG_endonuc_sf"/>
</dbReference>
<dbReference type="OrthoDB" id="9907859at2759"/>
<dbReference type="AlphaFoldDB" id="A0A8J1L353"/>
<sequence length="701" mass="80693">MYFANVPAVEQTKEVVRKFTQRSEFMPEIENVSLDMFEHLVGMEVKHIWEQMEQKKLRYNLTLKEKKALDGLKMNKNIVIKKADKGGALVIMDHTMYVNEANRQLMMPGHYEKVGYNPTDEIKEAVDLMVTEAFDNNVIPKNVKDFLINAHPKIPVLYLLPKIHKSLLNPPGRPIVSGVGSILEPLAQFVDAYLQPMVTEIPTCLKDTNDLLCRLEDLPPLPNGIVLASIDIQSLYTSIPQEEGIRYIEEALLDTTIDTQLVYFLLDCLTMVLCKNYFRFGGEYYWQRQGTSMGAPVAPSFANLFVRRLEEKFFLRHRLSEHIILYLRYVDDILILWNGTMDALNEMVNEANGSHETIQFTVEMSDKELHFLDVQFTIRNGAISTNLYRKGTDRNNLLHAQSFHNPSTVKAIPKGQFLRAKRIASTDDDYRRAGQSLSERFVQRGYESKHVKKVMEEVKSIPRKELLQKSRQVRQKDNRSMFVSKFVRHSKNIEKVIKKYWPVLQRDKTFGKLFKDPPRFCYRKGMSIRDMLCPSELPIEKKQMFLGIQKKGTFPCLNCVCCASIIKGSSINHPTKGNKLNLNDYATCESKGVIYMLKCPCGLVYVGQTIRNVKTRIKEHKGDIRNYKPGSQTDTTVARHFNEAKHSHGQLKWVVLEVVQPLSRGGNFKQKMLQREAKWISKLNSLAPVGLNDAWSLKCFL</sequence>
<dbReference type="Gene3D" id="3.40.1440.10">
    <property type="entry name" value="GIY-YIG endonuclease"/>
    <property type="match status" value="1"/>
</dbReference>
<evidence type="ECO:0000259" key="1">
    <source>
        <dbReference type="PROSITE" id="PS50164"/>
    </source>
</evidence>
<dbReference type="PANTHER" id="PTHR21301">
    <property type="entry name" value="REVERSE TRANSCRIPTASE"/>
    <property type="match status" value="1"/>
</dbReference>
<evidence type="ECO:0000313" key="3">
    <source>
        <dbReference type="Proteomes" id="UP000186698"/>
    </source>
</evidence>
<dbReference type="Pfam" id="PF00078">
    <property type="entry name" value="RVT_1"/>
    <property type="match status" value="1"/>
</dbReference>
<gene>
    <name evidence="4" type="primary">LOC121395010</name>
</gene>
<dbReference type="InterPro" id="IPR043502">
    <property type="entry name" value="DNA/RNA_pol_sf"/>
</dbReference>
<name>A0A8J1L353_XENLA</name>
<dbReference type="Pfam" id="PF26215">
    <property type="entry name" value="HTH_animal"/>
    <property type="match status" value="1"/>
</dbReference>
<dbReference type="InterPro" id="IPR000305">
    <property type="entry name" value="GIY-YIG_endonuc"/>
</dbReference>
<dbReference type="PROSITE" id="PS50878">
    <property type="entry name" value="RT_POL"/>
    <property type="match status" value="1"/>
</dbReference>
<dbReference type="Pfam" id="PF01541">
    <property type="entry name" value="GIY-YIG"/>
    <property type="match status" value="1"/>
</dbReference>
<keyword evidence="3" id="KW-1185">Reference proteome</keyword>
<dbReference type="CDD" id="cd10442">
    <property type="entry name" value="GIY-YIG_PLEs"/>
    <property type="match status" value="1"/>
</dbReference>
<dbReference type="PROSITE" id="PS50164">
    <property type="entry name" value="GIY_YIG"/>
    <property type="match status" value="1"/>
</dbReference>
<accession>A0A8J1L353</accession>
<reference evidence="4" key="1">
    <citation type="submission" date="2025-08" db="UniProtKB">
        <authorList>
            <consortium name="RefSeq"/>
        </authorList>
    </citation>
    <scope>IDENTIFICATION</scope>
    <source>
        <strain evidence="4">J_2021</strain>
        <tissue evidence="4">Erythrocytes</tissue>
    </source>
</reference>
<evidence type="ECO:0000313" key="4">
    <source>
        <dbReference type="RefSeq" id="XP_041423404.1"/>
    </source>
</evidence>
<dbReference type="InterPro" id="IPR058912">
    <property type="entry name" value="HTH_animal"/>
</dbReference>
<feature type="domain" description="Reverse transcriptase" evidence="2">
    <location>
        <begin position="141"/>
        <end position="383"/>
    </location>
</feature>